<dbReference type="GO" id="GO:0004175">
    <property type="term" value="F:endopeptidase activity"/>
    <property type="evidence" value="ECO:0007669"/>
    <property type="project" value="TreeGrafter"/>
</dbReference>
<dbReference type="Gene3D" id="3.30.750.44">
    <property type="match status" value="1"/>
</dbReference>
<keyword evidence="3" id="KW-1185">Reference proteome</keyword>
<gene>
    <name evidence="2" type="ORF">IW19_20345</name>
</gene>
<evidence type="ECO:0000313" key="3">
    <source>
        <dbReference type="Proteomes" id="UP000028715"/>
    </source>
</evidence>
<feature type="domain" description="Tail specific protease" evidence="1">
    <location>
        <begin position="341"/>
        <end position="527"/>
    </location>
</feature>
<dbReference type="PANTHER" id="PTHR32060:SF30">
    <property type="entry name" value="CARBOXY-TERMINAL PROCESSING PROTEASE CTPA"/>
    <property type="match status" value="1"/>
</dbReference>
<evidence type="ECO:0000313" key="2">
    <source>
        <dbReference type="EMBL" id="KFF03254.1"/>
    </source>
</evidence>
<dbReference type="Pfam" id="PF03572">
    <property type="entry name" value="Peptidase_S41"/>
    <property type="match status" value="1"/>
</dbReference>
<accession>A0A085ZFP0</accession>
<dbReference type="AlphaFoldDB" id="A0A085ZFP0"/>
<dbReference type="EMBL" id="JPRL01000002">
    <property type="protein sequence ID" value="KFF03254.1"/>
    <property type="molecule type" value="Genomic_DNA"/>
</dbReference>
<dbReference type="OrthoDB" id="5379939at2"/>
<dbReference type="GO" id="GO:0030288">
    <property type="term" value="C:outer membrane-bounded periplasmic space"/>
    <property type="evidence" value="ECO:0007669"/>
    <property type="project" value="TreeGrafter"/>
</dbReference>
<protein>
    <recommendedName>
        <fullName evidence="1">Tail specific protease domain-containing protein</fullName>
    </recommendedName>
</protein>
<dbReference type="eggNOG" id="COG0793">
    <property type="taxonomic scope" value="Bacteria"/>
</dbReference>
<organism evidence="2 3">
    <name type="scientific">Flavobacterium reichenbachii</name>
    <dbReference type="NCBI Taxonomy" id="362418"/>
    <lineage>
        <taxon>Bacteria</taxon>
        <taxon>Pseudomonadati</taxon>
        <taxon>Bacteroidota</taxon>
        <taxon>Flavobacteriia</taxon>
        <taxon>Flavobacteriales</taxon>
        <taxon>Flavobacteriaceae</taxon>
        <taxon>Flavobacterium</taxon>
    </lineage>
</organism>
<comment type="caution">
    <text evidence="2">The sequence shown here is derived from an EMBL/GenBank/DDBJ whole genome shotgun (WGS) entry which is preliminary data.</text>
</comment>
<evidence type="ECO:0000259" key="1">
    <source>
        <dbReference type="SMART" id="SM00245"/>
    </source>
</evidence>
<dbReference type="Proteomes" id="UP000028715">
    <property type="component" value="Unassembled WGS sequence"/>
</dbReference>
<dbReference type="SUPFAM" id="SSF52096">
    <property type="entry name" value="ClpP/crotonase"/>
    <property type="match status" value="1"/>
</dbReference>
<dbReference type="InterPro" id="IPR005151">
    <property type="entry name" value="Tail-specific_protease"/>
</dbReference>
<dbReference type="Gene3D" id="3.90.226.10">
    <property type="entry name" value="2-enoyl-CoA Hydratase, Chain A, domain 1"/>
    <property type="match status" value="1"/>
</dbReference>
<dbReference type="GO" id="GO:0006508">
    <property type="term" value="P:proteolysis"/>
    <property type="evidence" value="ECO:0007669"/>
    <property type="project" value="InterPro"/>
</dbReference>
<reference evidence="2 3" key="1">
    <citation type="submission" date="2014-07" db="EMBL/GenBank/DDBJ databases">
        <title>Genome of Flavobacterium reichenbachii LMG 25512.</title>
        <authorList>
            <person name="Stropko S.J."/>
            <person name="Pipes S.E."/>
            <person name="Newman J.D."/>
        </authorList>
    </citation>
    <scope>NUCLEOTIDE SEQUENCE [LARGE SCALE GENOMIC DNA]</scope>
    <source>
        <strain evidence="2 3">LMG 25512</strain>
    </source>
</reference>
<dbReference type="STRING" id="362418.IW19_20345"/>
<sequence length="550" mass="64199">MKLRLTIMIFCYNFFFAFSQNSNSLQVQKIDIEKLASLCKVWGFLKYYHPNVANGTYNWDDQLLTIIPKVEKAESKDELSKIYLDWIKSLGEVKLCKSCDTETKKKYFDKNFDLSWTQDNDMFSADLSKVLKYIQLNRFQGKNHYVAMTNSGSIEVKNETEYKNFEFPEQNLRLLSLFKYWNTVEYFFPYKYQTDQNWNAVLSEMIIKFKEAKNKTEYQLVLLETVVKLDDTHATFYSDSINAFFGRKCIPAAFKIIDEKAVITEFYDDSLSILNDLRIGDVVEKVDEKSIGDILKEKIKYISGSNYKTKLRNAYWLIFNGPTDSVKISLNRNGVLLQKMVGRYLFKDFKQKRKVEQKYKILEGNIGYVNMSYLHMKDVEKMMLEMESTNAIILDYREFLNFTPYVIARRLIQARKEFVKFIEPDLSYPGRFTWKMDLIDPMKNKYYGGKVIVLVNEETQSSSEYATMLLQVADKVKTIGSQTAGADGNVSQIEFLGFKSKMSGLGVFYPDETETQRKGVKIDIEVLPTIKAIQEGKDEVLEKALEYIKK</sequence>
<name>A0A085ZFP0_9FLAO</name>
<proteinExistence type="predicted"/>
<dbReference type="InterPro" id="IPR029045">
    <property type="entry name" value="ClpP/crotonase-like_dom_sf"/>
</dbReference>
<dbReference type="GO" id="GO:0008236">
    <property type="term" value="F:serine-type peptidase activity"/>
    <property type="evidence" value="ECO:0007669"/>
    <property type="project" value="InterPro"/>
</dbReference>
<dbReference type="PANTHER" id="PTHR32060">
    <property type="entry name" value="TAIL-SPECIFIC PROTEASE"/>
    <property type="match status" value="1"/>
</dbReference>
<dbReference type="SMART" id="SM00245">
    <property type="entry name" value="TSPc"/>
    <property type="match status" value="1"/>
</dbReference>
<dbReference type="RefSeq" id="WP_035688654.1">
    <property type="nucleotide sequence ID" value="NZ_JPRL01000002.1"/>
</dbReference>
<dbReference type="GO" id="GO:0007165">
    <property type="term" value="P:signal transduction"/>
    <property type="evidence" value="ECO:0007669"/>
    <property type="project" value="TreeGrafter"/>
</dbReference>